<dbReference type="Pfam" id="PF01593">
    <property type="entry name" value="Amino_oxidase"/>
    <property type="match status" value="1"/>
</dbReference>
<evidence type="ECO:0000259" key="1">
    <source>
        <dbReference type="Pfam" id="PF01593"/>
    </source>
</evidence>
<accession>A0ABP9KLK9</accession>
<comment type="caution">
    <text evidence="2">The sequence shown here is derived from an EMBL/GenBank/DDBJ whole genome shotgun (WGS) entry which is preliminary data.</text>
</comment>
<evidence type="ECO:0000313" key="3">
    <source>
        <dbReference type="Proteomes" id="UP001500518"/>
    </source>
</evidence>
<sequence length="314" mass="33698">MHLMEFAIIGAGMAGLACGQRLSAAGHGVRLFDKGRGPGGRMSSRRAELGGKAVQFDHGAQYFTARDERFLRQVEAWEADGIVAPWPAAREGAWVGTPAMNAPVKAMAERANVTFGARIEGIRAVGTGWKLCGPDAPREIFDAVISAIPAEQVPALLAASAPEMATLAKQTVSDPCWTVMAVFAERPDLPDTLRNAGAIGWAARNASKPGRGEAECWVVQGSPEWSRTNLEEEREAVATLLLEQLKQHAGGTLPELLHSDAHRWRYAMCGDAGEGALWDASRHIGACGDWLHGPRVENAYLSGWELAQRVLDSA</sequence>
<gene>
    <name evidence="2" type="ORF">GCM10023208_26720</name>
</gene>
<feature type="domain" description="Amine oxidase" evidence="1">
    <location>
        <begin position="90"/>
        <end position="311"/>
    </location>
</feature>
<dbReference type="PANTHER" id="PTHR16128">
    <property type="entry name" value="FAD/NAD(P)-BINDING OXIDOREDUCTASE FAMILY PROTEIN"/>
    <property type="match status" value="1"/>
</dbReference>
<dbReference type="PANTHER" id="PTHR16128:SF5">
    <property type="entry name" value="FAD_NAD(P)-BINDING OXIDOREDUCTASE FAMILY PROTEIN"/>
    <property type="match status" value="1"/>
</dbReference>
<dbReference type="EMBL" id="BAABHV010000021">
    <property type="protein sequence ID" value="GAA5059411.1"/>
    <property type="molecule type" value="Genomic_DNA"/>
</dbReference>
<dbReference type="InterPro" id="IPR036188">
    <property type="entry name" value="FAD/NAD-bd_sf"/>
</dbReference>
<dbReference type="InterPro" id="IPR002937">
    <property type="entry name" value="Amino_oxidase"/>
</dbReference>
<dbReference type="Gene3D" id="3.50.50.60">
    <property type="entry name" value="FAD/NAD(P)-binding domain"/>
    <property type="match status" value="1"/>
</dbReference>
<evidence type="ECO:0000313" key="2">
    <source>
        <dbReference type="EMBL" id="GAA5059411.1"/>
    </source>
</evidence>
<dbReference type="SUPFAM" id="SSF51905">
    <property type="entry name" value="FAD/NAD(P)-binding domain"/>
    <property type="match status" value="1"/>
</dbReference>
<dbReference type="Proteomes" id="UP001500518">
    <property type="component" value="Unassembled WGS sequence"/>
</dbReference>
<proteinExistence type="predicted"/>
<dbReference type="Gene3D" id="3.90.660.10">
    <property type="match status" value="1"/>
</dbReference>
<name>A0ABP9KLK9_9SPHN</name>
<organism evidence="2 3">
    <name type="scientific">Erythrobacter westpacificensis</name>
    <dbReference type="NCBI Taxonomy" id="1055231"/>
    <lineage>
        <taxon>Bacteria</taxon>
        <taxon>Pseudomonadati</taxon>
        <taxon>Pseudomonadota</taxon>
        <taxon>Alphaproteobacteria</taxon>
        <taxon>Sphingomonadales</taxon>
        <taxon>Erythrobacteraceae</taxon>
        <taxon>Erythrobacter/Porphyrobacter group</taxon>
        <taxon>Erythrobacter</taxon>
    </lineage>
</organism>
<protein>
    <submittedName>
        <fullName evidence="2">NAD(P)-binding protein</fullName>
    </submittedName>
</protein>
<reference evidence="3" key="1">
    <citation type="journal article" date="2019" name="Int. J. Syst. Evol. Microbiol.">
        <title>The Global Catalogue of Microorganisms (GCM) 10K type strain sequencing project: providing services to taxonomists for standard genome sequencing and annotation.</title>
        <authorList>
            <consortium name="The Broad Institute Genomics Platform"/>
            <consortium name="The Broad Institute Genome Sequencing Center for Infectious Disease"/>
            <person name="Wu L."/>
            <person name="Ma J."/>
        </authorList>
    </citation>
    <scope>NUCLEOTIDE SEQUENCE [LARGE SCALE GENOMIC DNA]</scope>
    <source>
        <strain evidence="3">JCM 18014</strain>
    </source>
</reference>
<dbReference type="Pfam" id="PF13450">
    <property type="entry name" value="NAD_binding_8"/>
    <property type="match status" value="1"/>
</dbReference>
<keyword evidence="3" id="KW-1185">Reference proteome</keyword>